<feature type="compositionally biased region" description="Polar residues" evidence="1">
    <location>
        <begin position="15"/>
        <end position="29"/>
    </location>
</feature>
<keyword evidence="3" id="KW-1185">Reference proteome</keyword>
<evidence type="ECO:0000313" key="2">
    <source>
        <dbReference type="EMBL" id="KAK7251489.1"/>
    </source>
</evidence>
<accession>A0AAN9EBV4</accession>
<dbReference type="Proteomes" id="UP001372338">
    <property type="component" value="Unassembled WGS sequence"/>
</dbReference>
<sequence length="370" mass="42196">MGRVRGSRKRKRYDQNVSTTAASGSTMNKEPQDESSRRKNDITWQFVESMEQKGFEHLKRPSTEIDMKGTEKLNGIPNSNRVIDVTHFNLCLTSTKPSFNVWLDHNKYSMVMNAIVYPESVYKIGELGCSPLPSLVVPYGQKVREDILMEQSSIGFFKEKTNTEYPGTHVRVSTKGSCAPAPELADDDLDFTDLCKLYVEDPNLRSVAYEKMHDYSTTIHHKPIEEFPRPEPDIDHLSSLRILAMIMNMDKSIIEIRLPSVITGLQETTISYINHGDINELCSDKSGARSVDIMSWDICSILFQRALPVNGLRFSVIRNHSLKKKSKTFEFVGQKFYLRLPIRKEFAKLIDKKVVDSGQLDHAKGFPVIR</sequence>
<comment type="caution">
    <text evidence="2">The sequence shown here is derived from an EMBL/GenBank/DDBJ whole genome shotgun (WGS) entry which is preliminary data.</text>
</comment>
<protein>
    <submittedName>
        <fullName evidence="2">Uncharacterized protein</fullName>
    </submittedName>
</protein>
<evidence type="ECO:0000313" key="3">
    <source>
        <dbReference type="Proteomes" id="UP001372338"/>
    </source>
</evidence>
<reference evidence="2 3" key="1">
    <citation type="submission" date="2024-01" db="EMBL/GenBank/DDBJ databases">
        <title>The genomes of 5 underutilized Papilionoideae crops provide insights into root nodulation and disease resistanc.</title>
        <authorList>
            <person name="Yuan L."/>
        </authorList>
    </citation>
    <scope>NUCLEOTIDE SEQUENCE [LARGE SCALE GENOMIC DNA]</scope>
    <source>
        <strain evidence="2">ZHUSHIDOU_FW_LH</strain>
        <tissue evidence="2">Leaf</tissue>
    </source>
</reference>
<evidence type="ECO:0000256" key="1">
    <source>
        <dbReference type="SAM" id="MobiDB-lite"/>
    </source>
</evidence>
<feature type="region of interest" description="Disordered" evidence="1">
    <location>
        <begin position="1"/>
        <end position="39"/>
    </location>
</feature>
<gene>
    <name evidence="2" type="ORF">RIF29_34745</name>
</gene>
<proteinExistence type="predicted"/>
<organism evidence="2 3">
    <name type="scientific">Crotalaria pallida</name>
    <name type="common">Smooth rattlebox</name>
    <name type="synonym">Crotalaria striata</name>
    <dbReference type="NCBI Taxonomy" id="3830"/>
    <lineage>
        <taxon>Eukaryota</taxon>
        <taxon>Viridiplantae</taxon>
        <taxon>Streptophyta</taxon>
        <taxon>Embryophyta</taxon>
        <taxon>Tracheophyta</taxon>
        <taxon>Spermatophyta</taxon>
        <taxon>Magnoliopsida</taxon>
        <taxon>eudicotyledons</taxon>
        <taxon>Gunneridae</taxon>
        <taxon>Pentapetalae</taxon>
        <taxon>rosids</taxon>
        <taxon>fabids</taxon>
        <taxon>Fabales</taxon>
        <taxon>Fabaceae</taxon>
        <taxon>Papilionoideae</taxon>
        <taxon>50 kb inversion clade</taxon>
        <taxon>genistoids sensu lato</taxon>
        <taxon>core genistoids</taxon>
        <taxon>Crotalarieae</taxon>
        <taxon>Crotalaria</taxon>
    </lineage>
</organism>
<feature type="compositionally biased region" description="Basic residues" evidence="1">
    <location>
        <begin position="1"/>
        <end position="12"/>
    </location>
</feature>
<name>A0AAN9EBV4_CROPI</name>
<dbReference type="AlphaFoldDB" id="A0AAN9EBV4"/>
<feature type="compositionally biased region" description="Basic and acidic residues" evidence="1">
    <location>
        <begin position="30"/>
        <end position="39"/>
    </location>
</feature>
<dbReference type="EMBL" id="JAYWIO010000007">
    <property type="protein sequence ID" value="KAK7251489.1"/>
    <property type="molecule type" value="Genomic_DNA"/>
</dbReference>